<name>A0A5E4VI36_9BURK</name>
<dbReference type="InterPro" id="IPR036390">
    <property type="entry name" value="WH_DNA-bd_sf"/>
</dbReference>
<dbReference type="InterPro" id="IPR036388">
    <property type="entry name" value="WH-like_DNA-bd_sf"/>
</dbReference>
<evidence type="ECO:0000259" key="1">
    <source>
        <dbReference type="Pfam" id="PF09339"/>
    </source>
</evidence>
<dbReference type="AlphaFoldDB" id="A0A5E4VI36"/>
<feature type="domain" description="HTH iclR-type" evidence="1">
    <location>
        <begin position="27"/>
        <end position="72"/>
    </location>
</feature>
<keyword evidence="3" id="KW-1185">Reference proteome</keyword>
<dbReference type="GO" id="GO:0006355">
    <property type="term" value="P:regulation of DNA-templated transcription"/>
    <property type="evidence" value="ECO:0007669"/>
    <property type="project" value="InterPro"/>
</dbReference>
<dbReference type="EMBL" id="CABPSB010000008">
    <property type="protein sequence ID" value="VVE10590.1"/>
    <property type="molecule type" value="Genomic_DNA"/>
</dbReference>
<evidence type="ECO:0000313" key="2">
    <source>
        <dbReference type="EMBL" id="VVE10590.1"/>
    </source>
</evidence>
<organism evidence="2 3">
    <name type="scientific">Pandoraea anhela</name>
    <dbReference type="NCBI Taxonomy" id="2508295"/>
    <lineage>
        <taxon>Bacteria</taxon>
        <taxon>Pseudomonadati</taxon>
        <taxon>Pseudomonadota</taxon>
        <taxon>Betaproteobacteria</taxon>
        <taxon>Burkholderiales</taxon>
        <taxon>Burkholderiaceae</taxon>
        <taxon>Pandoraea</taxon>
    </lineage>
</organism>
<proteinExistence type="predicted"/>
<reference evidence="2 3" key="1">
    <citation type="submission" date="2019-08" db="EMBL/GenBank/DDBJ databases">
        <authorList>
            <person name="Peeters C."/>
        </authorList>
    </citation>
    <scope>NUCLEOTIDE SEQUENCE [LARGE SCALE GENOMIC DNA]</scope>
    <source>
        <strain evidence="2 3">LMG 31108</strain>
    </source>
</reference>
<protein>
    <submittedName>
        <fullName evidence="2">Transcriptional regulator</fullName>
    </submittedName>
</protein>
<dbReference type="Pfam" id="PF09339">
    <property type="entry name" value="HTH_IclR"/>
    <property type="match status" value="1"/>
</dbReference>
<dbReference type="Gene3D" id="1.10.10.10">
    <property type="entry name" value="Winged helix-like DNA-binding domain superfamily/Winged helix DNA-binding domain"/>
    <property type="match status" value="1"/>
</dbReference>
<gene>
    <name evidence="2" type="ORF">PAN31108_02604</name>
</gene>
<evidence type="ECO:0000313" key="3">
    <source>
        <dbReference type="Proteomes" id="UP000406256"/>
    </source>
</evidence>
<dbReference type="GO" id="GO:0003677">
    <property type="term" value="F:DNA binding"/>
    <property type="evidence" value="ECO:0007669"/>
    <property type="project" value="InterPro"/>
</dbReference>
<dbReference type="Proteomes" id="UP000406256">
    <property type="component" value="Unassembled WGS sequence"/>
</dbReference>
<dbReference type="InterPro" id="IPR005471">
    <property type="entry name" value="Tscrpt_reg_IclR_N"/>
</dbReference>
<sequence length="99" mass="10627">MTDLADLADAAAHKDDFTQATQDLARLLQTLADGRHEGRESMSLARLAKRCALPMSTLLRYLSVLTETGWVSLEDGERGLQLVRLTAAGAAQLDSLGTA</sequence>
<dbReference type="SUPFAM" id="SSF46785">
    <property type="entry name" value="Winged helix' DNA-binding domain"/>
    <property type="match status" value="1"/>
</dbReference>
<accession>A0A5E4VI36</accession>
<dbReference type="RefSeq" id="WP_174994971.1">
    <property type="nucleotide sequence ID" value="NZ_CABPSB010000008.1"/>
</dbReference>